<dbReference type="OMA" id="GKSLNCW"/>
<keyword evidence="4" id="KW-1185">Reference proteome</keyword>
<comment type="caution">
    <text evidence="3">The sequence shown here is derived from an EMBL/GenBank/DDBJ whole genome shotgun (WGS) entry which is preliminary data.</text>
</comment>
<evidence type="ECO:0000313" key="4">
    <source>
        <dbReference type="Proteomes" id="UP000028545"/>
    </source>
</evidence>
<evidence type="ECO:0000256" key="1">
    <source>
        <dbReference type="SAM" id="Coils"/>
    </source>
</evidence>
<dbReference type="AlphaFoldDB" id="A0A084FWA0"/>
<gene>
    <name evidence="3" type="ORF">SAPIO_CDS10059</name>
</gene>
<organism evidence="3 4">
    <name type="scientific">Pseudallescheria apiosperma</name>
    <name type="common">Scedosporium apiospermum</name>
    <dbReference type="NCBI Taxonomy" id="563466"/>
    <lineage>
        <taxon>Eukaryota</taxon>
        <taxon>Fungi</taxon>
        <taxon>Dikarya</taxon>
        <taxon>Ascomycota</taxon>
        <taxon>Pezizomycotina</taxon>
        <taxon>Sordariomycetes</taxon>
        <taxon>Hypocreomycetidae</taxon>
        <taxon>Microascales</taxon>
        <taxon>Microascaceae</taxon>
        <taxon>Scedosporium</taxon>
    </lineage>
</organism>
<feature type="region of interest" description="Disordered" evidence="2">
    <location>
        <begin position="1"/>
        <end position="21"/>
    </location>
</feature>
<dbReference type="OrthoDB" id="5544375at2759"/>
<dbReference type="EMBL" id="JOWA01000154">
    <property type="protein sequence ID" value="KEZ39362.1"/>
    <property type="molecule type" value="Genomic_DNA"/>
</dbReference>
<dbReference type="Proteomes" id="UP000028545">
    <property type="component" value="Unassembled WGS sequence"/>
</dbReference>
<dbReference type="RefSeq" id="XP_016639161.1">
    <property type="nucleotide sequence ID" value="XM_016783717.1"/>
</dbReference>
<proteinExistence type="predicted"/>
<reference evidence="3 4" key="1">
    <citation type="journal article" date="2014" name="Genome Announc.">
        <title>Draft genome sequence of the pathogenic fungus Scedosporium apiospermum.</title>
        <authorList>
            <person name="Vandeputte P."/>
            <person name="Ghamrawi S."/>
            <person name="Rechenmann M."/>
            <person name="Iltis A."/>
            <person name="Giraud S."/>
            <person name="Fleury M."/>
            <person name="Thornton C."/>
            <person name="Delhaes L."/>
            <person name="Meyer W."/>
            <person name="Papon N."/>
            <person name="Bouchara J.P."/>
        </authorList>
    </citation>
    <scope>NUCLEOTIDE SEQUENCE [LARGE SCALE GENOMIC DNA]</scope>
    <source>
        <strain evidence="3 4">IHEM 14462</strain>
    </source>
</reference>
<name>A0A084FWA0_PSEDA</name>
<dbReference type="HOGENOM" id="CLU_093897_2_0_1"/>
<evidence type="ECO:0000256" key="2">
    <source>
        <dbReference type="SAM" id="MobiDB-lite"/>
    </source>
</evidence>
<protein>
    <recommendedName>
        <fullName evidence="5">MICOS complex subunit mic19</fullName>
    </recommendedName>
</protein>
<feature type="coiled-coil region" evidence="1">
    <location>
        <begin position="53"/>
        <end position="80"/>
    </location>
</feature>
<dbReference type="GeneID" id="27719217"/>
<sequence>MGTSASKPSANGAAYEWKGSGPIGASQELVGSIQSSKETDASRAKLMEIHIEARVAEKLRELHENEAAALKEAREKVSLEDLPADETLTSHKVSKEVEALRARLEGRKKIKDLPEGVETARNNVIRCLRDNDRKPLNCWKEVEAFKDEVRQLEKGWVEKTAS</sequence>
<dbReference type="KEGG" id="sapo:SAPIO_CDS10059"/>
<accession>A0A084FWA0</accession>
<dbReference type="Pfam" id="PF07956">
    <property type="entry name" value="DUF1690"/>
    <property type="match status" value="1"/>
</dbReference>
<evidence type="ECO:0000313" key="3">
    <source>
        <dbReference type="EMBL" id="KEZ39362.1"/>
    </source>
</evidence>
<evidence type="ECO:0008006" key="5">
    <source>
        <dbReference type="Google" id="ProtNLM"/>
    </source>
</evidence>
<dbReference type="InterPro" id="IPR012471">
    <property type="entry name" value="DUF1690"/>
</dbReference>
<keyword evidence="1" id="KW-0175">Coiled coil</keyword>
<dbReference type="VEuPathDB" id="FungiDB:SAPIO_CDS10059"/>